<dbReference type="AlphaFoldDB" id="A0A3G6J5Z2"/>
<evidence type="ECO:0000256" key="2">
    <source>
        <dbReference type="SAM" id="Phobius"/>
    </source>
</evidence>
<evidence type="ECO:0000256" key="1">
    <source>
        <dbReference type="SAM" id="MobiDB-lite"/>
    </source>
</evidence>
<protein>
    <submittedName>
        <fullName evidence="3">Copper transporter MctB</fullName>
    </submittedName>
</protein>
<dbReference type="Proteomes" id="UP000269019">
    <property type="component" value="Chromosome"/>
</dbReference>
<dbReference type="EMBL" id="CP033896">
    <property type="protein sequence ID" value="AZA13487.1"/>
    <property type="molecule type" value="Genomic_DNA"/>
</dbReference>
<sequence>MQPQRNTSHGLATSIGIIIGLVAGTAVLAPAIPGFTTFAQRATATQDAQQQRATALQARIDHAEAAAANAWITDIALAHVTGTLTGVEIVILATADASDNNITAIRGLIEQAGGRISGELTLTAQIHDETTNTQLTTLLNRLTPPTNPNTPPTNPNTPPGQPTTQLGATLGAALQQQPATGETTLNEPDRTLLFEGLRQAGLITYNEPPQPGRAAILITGDTPQDPTTPTEQRQPRPIVEIAQGFVTTAPALVVAGGIRAAADTGIIGMLRTSNTPGLTTVDSISYAYAQIAAIFALRQELAGQSGAYGAAANAQAAAPTQPIGPPPQPDK</sequence>
<keyword evidence="2" id="KW-0472">Membrane</keyword>
<evidence type="ECO:0000313" key="4">
    <source>
        <dbReference type="Proteomes" id="UP000269019"/>
    </source>
</evidence>
<keyword evidence="2" id="KW-1133">Transmembrane helix</keyword>
<keyword evidence="2" id="KW-0812">Transmembrane</keyword>
<reference evidence="3 4" key="1">
    <citation type="submission" date="2018-11" db="EMBL/GenBank/DDBJ databases">
        <authorList>
            <person name="Kleinhagauer T."/>
            <person name="Glaeser S.P."/>
            <person name="Spergser J."/>
            <person name="Ruckert C."/>
            <person name="Kaempfer P."/>
            <person name="Busse H.-J."/>
        </authorList>
    </citation>
    <scope>NUCLEOTIDE SEQUENCE [LARGE SCALE GENOMIC DNA]</scope>
    <source>
        <strain evidence="3 4">200CH</strain>
    </source>
</reference>
<keyword evidence="4" id="KW-1185">Reference proteome</keyword>
<dbReference type="InterPro" id="IPR021522">
    <property type="entry name" value="MctB"/>
</dbReference>
<feature type="transmembrane region" description="Helical" evidence="2">
    <location>
        <begin position="12"/>
        <end position="32"/>
    </location>
</feature>
<proteinExistence type="predicted"/>
<feature type="region of interest" description="Disordered" evidence="1">
    <location>
        <begin position="308"/>
        <end position="331"/>
    </location>
</feature>
<accession>A0A3G6J5Z2</accession>
<feature type="compositionally biased region" description="Low complexity" evidence="1">
    <location>
        <begin position="308"/>
        <end position="321"/>
    </location>
</feature>
<organism evidence="3 4">
    <name type="scientific">Corynebacterium choanae</name>
    <dbReference type="NCBI Taxonomy" id="1862358"/>
    <lineage>
        <taxon>Bacteria</taxon>
        <taxon>Bacillati</taxon>
        <taxon>Actinomycetota</taxon>
        <taxon>Actinomycetes</taxon>
        <taxon>Mycobacteriales</taxon>
        <taxon>Corynebacteriaceae</taxon>
        <taxon>Corynebacterium</taxon>
    </lineage>
</organism>
<feature type="compositionally biased region" description="Pro residues" evidence="1">
    <location>
        <begin position="322"/>
        <end position="331"/>
    </location>
</feature>
<name>A0A3G6J5Z2_9CORY</name>
<dbReference type="GO" id="GO:0055070">
    <property type="term" value="P:copper ion homeostasis"/>
    <property type="evidence" value="ECO:0007669"/>
    <property type="project" value="InterPro"/>
</dbReference>
<dbReference type="KEGG" id="ccho:CCHOA_05430"/>
<dbReference type="GO" id="GO:0016020">
    <property type="term" value="C:membrane"/>
    <property type="evidence" value="ECO:0007669"/>
    <property type="project" value="InterPro"/>
</dbReference>
<dbReference type="Pfam" id="PF11382">
    <property type="entry name" value="MctB"/>
    <property type="match status" value="1"/>
</dbReference>
<gene>
    <name evidence="3" type="primary">mctB</name>
    <name evidence="3" type="ORF">CCHOA_05430</name>
</gene>
<evidence type="ECO:0000313" key="3">
    <source>
        <dbReference type="EMBL" id="AZA13487.1"/>
    </source>
</evidence>
<feature type="region of interest" description="Disordered" evidence="1">
    <location>
        <begin position="142"/>
        <end position="166"/>
    </location>
</feature>
<feature type="compositionally biased region" description="Pro residues" evidence="1">
    <location>
        <begin position="145"/>
        <end position="161"/>
    </location>
</feature>
<dbReference type="RefSeq" id="WP_123927641.1">
    <property type="nucleotide sequence ID" value="NZ_CP033896.1"/>
</dbReference>